<evidence type="ECO:0000256" key="4">
    <source>
        <dbReference type="ARBA" id="ARBA00023125"/>
    </source>
</evidence>
<dbReference type="Proteomes" id="UP000248724">
    <property type="component" value="Unassembled WGS sequence"/>
</dbReference>
<organism evidence="8 9">
    <name type="scientific">Candidatus Aeolococcus gillhamiae</name>
    <dbReference type="NCBI Taxonomy" id="3127015"/>
    <lineage>
        <taxon>Bacteria</taxon>
        <taxon>Bacillati</taxon>
        <taxon>Candidatus Dormiibacterota</taxon>
        <taxon>Candidatus Dormibacteria</taxon>
        <taxon>Candidatus Aeolococcales</taxon>
        <taxon>Candidatus Aeolococcaceae</taxon>
        <taxon>Candidatus Aeolococcus</taxon>
    </lineage>
</organism>
<feature type="domain" description="Topo IIA-type catalytic" evidence="7">
    <location>
        <begin position="35"/>
        <end position="190"/>
    </location>
</feature>
<dbReference type="AlphaFoldDB" id="A0A2W5Z7P6"/>
<evidence type="ECO:0000256" key="2">
    <source>
        <dbReference type="ARBA" id="ARBA00008263"/>
    </source>
</evidence>
<evidence type="ECO:0000256" key="5">
    <source>
        <dbReference type="ARBA" id="ARBA00023235"/>
    </source>
</evidence>
<reference evidence="8 9" key="1">
    <citation type="journal article" date="2017" name="Nature">
        <title>Atmospheric trace gases support primary production in Antarctic desert surface soil.</title>
        <authorList>
            <person name="Ji M."/>
            <person name="Greening C."/>
            <person name="Vanwonterghem I."/>
            <person name="Carere C.R."/>
            <person name="Bay S.K."/>
            <person name="Steen J.A."/>
            <person name="Montgomery K."/>
            <person name="Lines T."/>
            <person name="Beardall J."/>
            <person name="van Dorst J."/>
            <person name="Snape I."/>
            <person name="Stott M.B."/>
            <person name="Hugenholtz P."/>
            <person name="Ferrari B.C."/>
        </authorList>
    </citation>
    <scope>NUCLEOTIDE SEQUENCE [LARGE SCALE GENOMIC DNA]</scope>
    <source>
        <strain evidence="8">RRmetagenome_bin12</strain>
    </source>
</reference>
<name>A0A2W5Z7P6_9BACT</name>
<dbReference type="InterPro" id="IPR013758">
    <property type="entry name" value="Topo_IIA_A/C_ab"/>
</dbReference>
<dbReference type="InterPro" id="IPR050220">
    <property type="entry name" value="Type_II_DNA_Topoisomerases"/>
</dbReference>
<evidence type="ECO:0000313" key="9">
    <source>
        <dbReference type="Proteomes" id="UP000248724"/>
    </source>
</evidence>
<dbReference type="Gene3D" id="3.90.199.10">
    <property type="entry name" value="Topoisomerase II, domain 5"/>
    <property type="match status" value="1"/>
</dbReference>
<dbReference type="GO" id="GO:0005737">
    <property type="term" value="C:cytoplasm"/>
    <property type="evidence" value="ECO:0007669"/>
    <property type="project" value="TreeGrafter"/>
</dbReference>
<dbReference type="GO" id="GO:0005524">
    <property type="term" value="F:ATP binding"/>
    <property type="evidence" value="ECO:0007669"/>
    <property type="project" value="InterPro"/>
</dbReference>
<dbReference type="InterPro" id="IPR002205">
    <property type="entry name" value="Topo_IIA_dom_A"/>
</dbReference>
<proteinExistence type="inferred from homology"/>
<comment type="similarity">
    <text evidence="2">Belongs to the type II topoisomerase GyrA/ParC subunit family.</text>
</comment>
<keyword evidence="5 6" id="KW-0413">Isomerase</keyword>
<sequence length="190" mass="20883">MSIFEPGQIRDIDLEQEMRSSYMDYAMSVIISRALPDVRDGLKPVQRRIMYAMLQEGITAAGRTKKSAAIVGEVMKNYHPHGNTAIYDSMVRLAQDWVMRYPLVTSQGNFGSVDGDPPAAERYTEAKMSPIAMTLVEDIDKDTVDMAQTYLADPDILEPTVLPALLPNLLVNGATGIAVGMATNIPPHNL</sequence>
<dbReference type="SUPFAM" id="SSF56719">
    <property type="entry name" value="Type II DNA topoisomerase"/>
    <property type="match status" value="1"/>
</dbReference>
<dbReference type="Pfam" id="PF00521">
    <property type="entry name" value="DNA_topoisoIV"/>
    <property type="match status" value="1"/>
</dbReference>
<dbReference type="SMART" id="SM00434">
    <property type="entry name" value="TOP4c"/>
    <property type="match status" value="1"/>
</dbReference>
<dbReference type="InterPro" id="IPR013760">
    <property type="entry name" value="Topo_IIA-like_dom_sf"/>
</dbReference>
<keyword evidence="4 6" id="KW-0238">DNA-binding</keyword>
<comment type="caution">
    <text evidence="8">The sequence shown here is derived from an EMBL/GenBank/DDBJ whole genome shotgun (WGS) entry which is preliminary data.</text>
</comment>
<comment type="catalytic activity">
    <reaction evidence="1 6">
        <text>ATP-dependent breakage, passage and rejoining of double-stranded DNA.</text>
        <dbReference type="EC" id="5.6.2.2"/>
    </reaction>
</comment>
<dbReference type="GO" id="GO:0009330">
    <property type="term" value="C:DNA topoisomerase type II (double strand cut, ATP-hydrolyzing) complex"/>
    <property type="evidence" value="ECO:0007669"/>
    <property type="project" value="TreeGrafter"/>
</dbReference>
<evidence type="ECO:0000313" key="8">
    <source>
        <dbReference type="EMBL" id="PZR81410.1"/>
    </source>
</evidence>
<evidence type="ECO:0000259" key="7">
    <source>
        <dbReference type="PROSITE" id="PS52040"/>
    </source>
</evidence>
<evidence type="ECO:0000256" key="6">
    <source>
        <dbReference type="PROSITE-ProRule" id="PRU01384"/>
    </source>
</evidence>
<gene>
    <name evidence="8" type="ORF">DLM65_05825</name>
</gene>
<evidence type="ECO:0000256" key="3">
    <source>
        <dbReference type="ARBA" id="ARBA00023029"/>
    </source>
</evidence>
<dbReference type="PROSITE" id="PS52040">
    <property type="entry name" value="TOPO_IIA"/>
    <property type="match status" value="1"/>
</dbReference>
<protein>
    <submittedName>
        <fullName evidence="8">DNA gyrase subunit A</fullName>
    </submittedName>
</protein>
<dbReference type="EMBL" id="QHBU01000112">
    <property type="protein sequence ID" value="PZR81410.1"/>
    <property type="molecule type" value="Genomic_DNA"/>
</dbReference>
<accession>A0A2W5Z7P6</accession>
<dbReference type="GO" id="GO:0006265">
    <property type="term" value="P:DNA topological change"/>
    <property type="evidence" value="ECO:0007669"/>
    <property type="project" value="UniProtKB-UniRule"/>
</dbReference>
<dbReference type="GO" id="GO:0003677">
    <property type="term" value="F:DNA binding"/>
    <property type="evidence" value="ECO:0007669"/>
    <property type="project" value="UniProtKB-UniRule"/>
</dbReference>
<dbReference type="PANTHER" id="PTHR43493">
    <property type="entry name" value="DNA GYRASE/TOPOISOMERASE SUBUNIT A"/>
    <property type="match status" value="1"/>
</dbReference>
<dbReference type="GO" id="GO:0034335">
    <property type="term" value="F:DNA negative supercoiling activity"/>
    <property type="evidence" value="ECO:0007669"/>
    <property type="project" value="UniProtKB-ARBA"/>
</dbReference>
<feature type="non-terminal residue" evidence="8">
    <location>
        <position position="190"/>
    </location>
</feature>
<evidence type="ECO:0000256" key="1">
    <source>
        <dbReference type="ARBA" id="ARBA00000185"/>
    </source>
</evidence>
<dbReference type="PANTHER" id="PTHR43493:SF5">
    <property type="entry name" value="DNA GYRASE SUBUNIT A, CHLOROPLASTIC_MITOCHONDRIAL"/>
    <property type="match status" value="1"/>
</dbReference>
<keyword evidence="3 6" id="KW-0799">Topoisomerase</keyword>
<feature type="active site" description="O-(5'-phospho-DNA)-tyrosine intermediate" evidence="6">
    <location>
        <position position="123"/>
    </location>
</feature>